<evidence type="ECO:0000256" key="2">
    <source>
        <dbReference type="SAM" id="Phobius"/>
    </source>
</evidence>
<keyword evidence="2" id="KW-1133">Transmembrane helix</keyword>
<comment type="caution">
    <text evidence="3">The sequence shown here is derived from an EMBL/GenBank/DDBJ whole genome shotgun (WGS) entry which is preliminary data.</text>
</comment>
<proteinExistence type="predicted"/>
<keyword evidence="2" id="KW-0472">Membrane</keyword>
<organism evidence="3 4">
    <name type="scientific">Mycena rosella</name>
    <name type="common">Pink bonnet</name>
    <name type="synonym">Agaricus rosellus</name>
    <dbReference type="NCBI Taxonomy" id="1033263"/>
    <lineage>
        <taxon>Eukaryota</taxon>
        <taxon>Fungi</taxon>
        <taxon>Dikarya</taxon>
        <taxon>Basidiomycota</taxon>
        <taxon>Agaricomycotina</taxon>
        <taxon>Agaricomycetes</taxon>
        <taxon>Agaricomycetidae</taxon>
        <taxon>Agaricales</taxon>
        <taxon>Marasmiineae</taxon>
        <taxon>Mycenaceae</taxon>
        <taxon>Mycena</taxon>
    </lineage>
</organism>
<sequence length="202" mass="22750">MIDLHIHITNVRVSGTNRVWILHALLEVVAGMVILAMIAIGLVWGTQGTAHTRQARGRRGTRREGLSVHRMLGYIRRMVHGAGQWLVKITAPQATLARQRDNRPRPTGGRRPAQHHHNFHRENHRPNNPGETHDDNNDSMPGLEPIPETLSHIVFTDDTFLHNPYTGLMRLVFDSGAPYHAMRTCPGIIATPKEDEETNKDS</sequence>
<dbReference type="EMBL" id="JARKIE010000012">
    <property type="protein sequence ID" value="KAJ7703621.1"/>
    <property type="molecule type" value="Genomic_DNA"/>
</dbReference>
<feature type="compositionally biased region" description="Basic and acidic residues" evidence="1">
    <location>
        <begin position="120"/>
        <end position="136"/>
    </location>
</feature>
<accession>A0AAD7GR89</accession>
<keyword evidence="2" id="KW-0812">Transmembrane</keyword>
<evidence type="ECO:0000313" key="4">
    <source>
        <dbReference type="Proteomes" id="UP001221757"/>
    </source>
</evidence>
<evidence type="ECO:0000313" key="3">
    <source>
        <dbReference type="EMBL" id="KAJ7703621.1"/>
    </source>
</evidence>
<evidence type="ECO:0000256" key="1">
    <source>
        <dbReference type="SAM" id="MobiDB-lite"/>
    </source>
</evidence>
<protein>
    <submittedName>
        <fullName evidence="3">Uncharacterized protein</fullName>
    </submittedName>
</protein>
<name>A0AAD7GR89_MYCRO</name>
<feature type="transmembrane region" description="Helical" evidence="2">
    <location>
        <begin position="20"/>
        <end position="44"/>
    </location>
</feature>
<dbReference type="Proteomes" id="UP001221757">
    <property type="component" value="Unassembled WGS sequence"/>
</dbReference>
<keyword evidence="4" id="KW-1185">Reference proteome</keyword>
<feature type="region of interest" description="Disordered" evidence="1">
    <location>
        <begin position="96"/>
        <end position="145"/>
    </location>
</feature>
<gene>
    <name evidence="3" type="ORF">B0H17DRAFT_1127235</name>
</gene>
<reference evidence="3" key="1">
    <citation type="submission" date="2023-03" db="EMBL/GenBank/DDBJ databases">
        <title>Massive genome expansion in bonnet fungi (Mycena s.s.) driven by repeated elements and novel gene families across ecological guilds.</title>
        <authorList>
            <consortium name="Lawrence Berkeley National Laboratory"/>
            <person name="Harder C.B."/>
            <person name="Miyauchi S."/>
            <person name="Viragh M."/>
            <person name="Kuo A."/>
            <person name="Thoen E."/>
            <person name="Andreopoulos B."/>
            <person name="Lu D."/>
            <person name="Skrede I."/>
            <person name="Drula E."/>
            <person name="Henrissat B."/>
            <person name="Morin E."/>
            <person name="Kohler A."/>
            <person name="Barry K."/>
            <person name="LaButti K."/>
            <person name="Morin E."/>
            <person name="Salamov A."/>
            <person name="Lipzen A."/>
            <person name="Mereny Z."/>
            <person name="Hegedus B."/>
            <person name="Baldrian P."/>
            <person name="Stursova M."/>
            <person name="Weitz H."/>
            <person name="Taylor A."/>
            <person name="Grigoriev I.V."/>
            <person name="Nagy L.G."/>
            <person name="Martin F."/>
            <person name="Kauserud H."/>
        </authorList>
    </citation>
    <scope>NUCLEOTIDE SEQUENCE</scope>
    <source>
        <strain evidence="3">CBHHK067</strain>
    </source>
</reference>
<dbReference type="AlphaFoldDB" id="A0AAD7GR89"/>